<keyword evidence="1" id="KW-0732">Signal</keyword>
<protein>
    <submittedName>
        <fullName evidence="2">Uncharacterized protein</fullName>
    </submittedName>
</protein>
<proteinExistence type="predicted"/>
<evidence type="ECO:0000313" key="3">
    <source>
        <dbReference type="Proteomes" id="UP000294513"/>
    </source>
</evidence>
<gene>
    <name evidence="2" type="ORF">E1298_06555</name>
</gene>
<feature type="chain" id="PRO_5039432050" evidence="1">
    <location>
        <begin position="19"/>
        <end position="112"/>
    </location>
</feature>
<reference evidence="2 3" key="1">
    <citation type="submission" date="2019-03" db="EMBL/GenBank/DDBJ databases">
        <title>Draft genome sequences of novel Actinobacteria.</title>
        <authorList>
            <person name="Sahin N."/>
            <person name="Ay H."/>
            <person name="Saygin H."/>
        </authorList>
    </citation>
    <scope>NUCLEOTIDE SEQUENCE [LARGE SCALE GENOMIC DNA]</scope>
    <source>
        <strain evidence="2 3">H3C3</strain>
    </source>
</reference>
<feature type="signal peptide" evidence="1">
    <location>
        <begin position="1"/>
        <end position="18"/>
    </location>
</feature>
<dbReference type="Proteomes" id="UP000294513">
    <property type="component" value="Unassembled WGS sequence"/>
</dbReference>
<sequence>MRRKAVHFSMRFVRLASAAVGVTAAATMAGAVPATAATSVFYSSSVAGGSGQLNDPKAGPCYTVATGSLSARNNTSMVAHLYTDPFCSTLRIRLDPGNEVGTVFGSVRFSAE</sequence>
<comment type="caution">
    <text evidence="2">The sequence shown here is derived from an EMBL/GenBank/DDBJ whole genome shotgun (WGS) entry which is preliminary data.</text>
</comment>
<keyword evidence="3" id="KW-1185">Reference proteome</keyword>
<accession>A0A4R5C7E2</accession>
<dbReference type="EMBL" id="SMKU01000018">
    <property type="protein sequence ID" value="TDD94639.1"/>
    <property type="molecule type" value="Genomic_DNA"/>
</dbReference>
<evidence type="ECO:0000313" key="2">
    <source>
        <dbReference type="EMBL" id="TDD94639.1"/>
    </source>
</evidence>
<name>A0A4R5C7E2_9ACTN</name>
<evidence type="ECO:0000256" key="1">
    <source>
        <dbReference type="SAM" id="SignalP"/>
    </source>
</evidence>
<organism evidence="2 3">
    <name type="scientific">Actinomadura rubrisoli</name>
    <dbReference type="NCBI Taxonomy" id="2530368"/>
    <lineage>
        <taxon>Bacteria</taxon>
        <taxon>Bacillati</taxon>
        <taxon>Actinomycetota</taxon>
        <taxon>Actinomycetes</taxon>
        <taxon>Streptosporangiales</taxon>
        <taxon>Thermomonosporaceae</taxon>
        <taxon>Actinomadura</taxon>
    </lineage>
</organism>
<dbReference type="AlphaFoldDB" id="A0A4R5C7E2"/>
<dbReference type="RefSeq" id="WP_131889984.1">
    <property type="nucleotide sequence ID" value="NZ_SMKU01000018.1"/>
</dbReference>